<dbReference type="Gene3D" id="3.30.750.70">
    <property type="entry name" value="4-hydroxybutyrate coenzyme like domains"/>
    <property type="match status" value="1"/>
</dbReference>
<gene>
    <name evidence="5" type="ORF">C8261_14965</name>
</gene>
<comment type="caution">
    <text evidence="5">The sequence shown here is derived from an EMBL/GenBank/DDBJ whole genome shotgun (WGS) entry which is preliminary data.</text>
</comment>
<dbReference type="Pfam" id="PF00455">
    <property type="entry name" value="DeoRC"/>
    <property type="match status" value="1"/>
</dbReference>
<keyword evidence="3" id="KW-0804">Transcription</keyword>
<dbReference type="GO" id="GO:0003700">
    <property type="term" value="F:DNA-binding transcription factor activity"/>
    <property type="evidence" value="ECO:0007669"/>
    <property type="project" value="InterPro"/>
</dbReference>
<evidence type="ECO:0000259" key="4">
    <source>
        <dbReference type="PROSITE" id="PS51000"/>
    </source>
</evidence>
<dbReference type="OrthoDB" id="9814815at2"/>
<sequence length="261" mass="27279">MSWPALPARERDIVELVRSTGHVAIDTLAQRFSVTPQTIRRSVNQLCELGLLRRVHGGVDVPGGHGNLPYQRRQVLNLAAKQRIASAVAAFIPDGASVSIGLGTTPEQVALALRGHQGLKVLTNSVNVINALAGAPLASLAIAGGTLRRSDLDIVGSAAVAFFSAFKTDYAVFGVGGIDRDGSLLDFHPDEVAARQAMAANSRCTVLVADASKFGRNAVARGGRLGDMDHLFTEHALPGDYAEALGCGDTTVHLGATEGAR</sequence>
<dbReference type="SUPFAM" id="SSF46785">
    <property type="entry name" value="Winged helix' DNA-binding domain"/>
    <property type="match status" value="1"/>
</dbReference>
<evidence type="ECO:0000256" key="1">
    <source>
        <dbReference type="ARBA" id="ARBA00022491"/>
    </source>
</evidence>
<dbReference type="InterPro" id="IPR036388">
    <property type="entry name" value="WH-like_DNA-bd_sf"/>
</dbReference>
<dbReference type="PROSITE" id="PS51000">
    <property type="entry name" value="HTH_DEOR_2"/>
    <property type="match status" value="1"/>
</dbReference>
<dbReference type="Proteomes" id="UP000241193">
    <property type="component" value="Unassembled WGS sequence"/>
</dbReference>
<accession>A0A2T4IC62</accession>
<dbReference type="InterPro" id="IPR014036">
    <property type="entry name" value="DeoR-like_C"/>
</dbReference>
<dbReference type="InterPro" id="IPR036390">
    <property type="entry name" value="WH_DNA-bd_sf"/>
</dbReference>
<evidence type="ECO:0000256" key="2">
    <source>
        <dbReference type="ARBA" id="ARBA00023015"/>
    </source>
</evidence>
<dbReference type="EMBL" id="PZKC01000014">
    <property type="protein sequence ID" value="PTD95316.1"/>
    <property type="molecule type" value="Genomic_DNA"/>
</dbReference>
<dbReference type="AlphaFoldDB" id="A0A2T4IC62"/>
<dbReference type="SMART" id="SM00420">
    <property type="entry name" value="HTH_DEOR"/>
    <property type="match status" value="1"/>
</dbReference>
<dbReference type="SMART" id="SM01134">
    <property type="entry name" value="DeoRC"/>
    <property type="match status" value="1"/>
</dbReference>
<dbReference type="InterPro" id="IPR037171">
    <property type="entry name" value="NagB/RpiA_transferase-like"/>
</dbReference>
<keyword evidence="6" id="KW-1185">Reference proteome</keyword>
<reference evidence="5 6" key="1">
    <citation type="submission" date="2018-03" db="EMBL/GenBank/DDBJ databases">
        <authorList>
            <person name="Keele B.F."/>
        </authorList>
    </citation>
    <scope>NUCLEOTIDE SEQUENCE [LARGE SCALE GENOMIC DNA]</scope>
    <source>
        <strain evidence="5 6">D20</strain>
    </source>
</reference>
<dbReference type="PANTHER" id="PTHR30363">
    <property type="entry name" value="HTH-TYPE TRANSCRIPTIONAL REGULATOR SRLR-RELATED"/>
    <property type="match status" value="1"/>
</dbReference>
<dbReference type="PRINTS" id="PR00037">
    <property type="entry name" value="HTHLACR"/>
</dbReference>
<name>A0A2T4IC62_9RHOO</name>
<feature type="domain" description="HTH deoR-type" evidence="4">
    <location>
        <begin position="6"/>
        <end position="61"/>
    </location>
</feature>
<keyword evidence="2" id="KW-0805">Transcription regulation</keyword>
<dbReference type="Pfam" id="PF08220">
    <property type="entry name" value="HTH_DeoR"/>
    <property type="match status" value="1"/>
</dbReference>
<dbReference type="SUPFAM" id="SSF100950">
    <property type="entry name" value="NagB/RpiA/CoA transferase-like"/>
    <property type="match status" value="1"/>
</dbReference>
<dbReference type="RefSeq" id="WP_107494534.1">
    <property type="nucleotide sequence ID" value="NZ_PZKC01000014.1"/>
</dbReference>
<keyword evidence="1" id="KW-0678">Repressor</keyword>
<proteinExistence type="predicted"/>
<evidence type="ECO:0000313" key="6">
    <source>
        <dbReference type="Proteomes" id="UP000241193"/>
    </source>
</evidence>
<evidence type="ECO:0000256" key="3">
    <source>
        <dbReference type="ARBA" id="ARBA00023163"/>
    </source>
</evidence>
<dbReference type="InterPro" id="IPR050313">
    <property type="entry name" value="Carb_Metab_HTH_regulators"/>
</dbReference>
<organism evidence="5 6">
    <name type="scientific">Pseudothauera lacus</name>
    <dbReference type="NCBI Taxonomy" id="2136175"/>
    <lineage>
        <taxon>Bacteria</taxon>
        <taxon>Pseudomonadati</taxon>
        <taxon>Pseudomonadota</taxon>
        <taxon>Betaproteobacteria</taxon>
        <taxon>Rhodocyclales</taxon>
        <taxon>Zoogloeaceae</taxon>
        <taxon>Pseudothauera</taxon>
    </lineage>
</organism>
<evidence type="ECO:0000313" key="5">
    <source>
        <dbReference type="EMBL" id="PTD95316.1"/>
    </source>
</evidence>
<dbReference type="Gene3D" id="1.10.10.10">
    <property type="entry name" value="Winged helix-like DNA-binding domain superfamily/Winged helix DNA-binding domain"/>
    <property type="match status" value="1"/>
</dbReference>
<protein>
    <submittedName>
        <fullName evidence="5">DeoR family transcriptional regulator</fullName>
    </submittedName>
</protein>
<dbReference type="PANTHER" id="PTHR30363:SF4">
    <property type="entry name" value="GLYCEROL-3-PHOSPHATE REGULON REPRESSOR"/>
    <property type="match status" value="1"/>
</dbReference>
<dbReference type="InterPro" id="IPR001034">
    <property type="entry name" value="DeoR_HTH"/>
</dbReference>
<reference evidence="5 6" key="2">
    <citation type="submission" date="2018-04" db="EMBL/GenBank/DDBJ databases">
        <title>Thauera lacus sp. nov., isolated from an saline lake in Inner Mongolia, China.</title>
        <authorList>
            <person name="Liang Q.-Y."/>
        </authorList>
    </citation>
    <scope>NUCLEOTIDE SEQUENCE [LARGE SCALE GENOMIC DNA]</scope>
    <source>
        <strain evidence="5 6">D20</strain>
    </source>
</reference>